<comment type="subcellular location">
    <subcellularLocation>
        <location evidence="1">Membrane</location>
    </subcellularLocation>
</comment>
<comment type="similarity">
    <text evidence="2">Belongs to the mesothelin family.</text>
</comment>
<dbReference type="AlphaFoldDB" id="A0A6J3DUL2"/>
<evidence type="ECO:0000313" key="9">
    <source>
        <dbReference type="RefSeq" id="XP_032053635.1"/>
    </source>
</evidence>
<dbReference type="InterPro" id="IPR026664">
    <property type="entry name" value="Stereocilin-rel"/>
</dbReference>
<keyword evidence="6" id="KW-0325">Glycoprotein</keyword>
<protein>
    <submittedName>
        <fullName evidence="9">Mesothelin-like protein</fullName>
    </submittedName>
</protein>
<feature type="compositionally biased region" description="Low complexity" evidence="7">
    <location>
        <begin position="538"/>
        <end position="561"/>
    </location>
</feature>
<keyword evidence="3" id="KW-0732">Signal</keyword>
<dbReference type="GO" id="GO:0007160">
    <property type="term" value="P:cell-matrix adhesion"/>
    <property type="evidence" value="ECO:0007669"/>
    <property type="project" value="TreeGrafter"/>
</dbReference>
<accession>A0A6J3DUL2</accession>
<feature type="region of interest" description="Disordered" evidence="7">
    <location>
        <begin position="1"/>
        <end position="23"/>
    </location>
</feature>
<evidence type="ECO:0000256" key="2">
    <source>
        <dbReference type="ARBA" id="ARBA00011016"/>
    </source>
</evidence>
<feature type="compositionally biased region" description="Low complexity" evidence="7">
    <location>
        <begin position="509"/>
        <end position="524"/>
    </location>
</feature>
<dbReference type="InParanoid" id="A0A6J3DUL2"/>
<dbReference type="RefSeq" id="XP_032053635.1">
    <property type="nucleotide sequence ID" value="XM_032197744.1"/>
</dbReference>
<feature type="region of interest" description="Disordered" evidence="7">
    <location>
        <begin position="591"/>
        <end position="662"/>
    </location>
</feature>
<dbReference type="GeneID" id="116495326"/>
<feature type="region of interest" description="Disordered" evidence="7">
    <location>
        <begin position="675"/>
        <end position="755"/>
    </location>
</feature>
<evidence type="ECO:0000256" key="5">
    <source>
        <dbReference type="ARBA" id="ARBA00023136"/>
    </source>
</evidence>
<dbReference type="KEGG" id="aful:116495326"/>
<feature type="compositionally biased region" description="Low complexity" evidence="7">
    <location>
        <begin position="688"/>
        <end position="705"/>
    </location>
</feature>
<dbReference type="InterPro" id="IPR010335">
    <property type="entry name" value="Mesothelin"/>
</dbReference>
<proteinExistence type="inferred from homology"/>
<keyword evidence="8" id="KW-1185">Reference proteome</keyword>
<evidence type="ECO:0000256" key="6">
    <source>
        <dbReference type="ARBA" id="ARBA00023180"/>
    </source>
</evidence>
<feature type="compositionally biased region" description="Low complexity" evidence="7">
    <location>
        <begin position="474"/>
        <end position="498"/>
    </location>
</feature>
<reference evidence="9" key="1">
    <citation type="submission" date="2025-08" db="UniProtKB">
        <authorList>
            <consortium name="RefSeq"/>
        </authorList>
    </citation>
    <scope>IDENTIFICATION</scope>
    <source>
        <tissue evidence="9">Lung</tissue>
    </source>
</reference>
<dbReference type="GO" id="GO:0009986">
    <property type="term" value="C:cell surface"/>
    <property type="evidence" value="ECO:0007669"/>
    <property type="project" value="TreeGrafter"/>
</dbReference>
<sequence>MVRVPHAGHGTSTTSLSQGASGSRLSLEQLGSLGALVCDMEPDTITSSDPGILENLKLCPALMEAQRGAVNAVLLGGGTVYGDPSGWDLHTLQSLGPLVLALNQTTLSLVAKATREAFARSIAATYSSQGWSQREKSLTLLSAFAAASAASHPRLKRSTDREGKMLTPELSSPPAGCMSTPITPSTFFDNLVIDYETPEQFYLCLSDQALQNSLARVLGQPLPKEHLQMVKKKLQEMYPAGIPDEQLRLLGSLSRQFTAQEIRQWQVTSSDTLCALLNPLDGTWSTAQKQQLIARYLELGGKLTGPLLRRIGGSCLCSLSEEQIKGVTPEAIGSAGELDISSCSQSKKDQLYRTAQEAFAGQACTQAYYDQIRPYLGGAPVKDLKDLANAGITISIDTFLALNPNELQKLSVMDVKNLLGTEVQELKKAENQTTVLSWIKKQCQEELDRILGIGLHGGMEDPCPMGTTPPPHPTTSASSAPTTTAPTTTTALLTSPSPIATSSRPPTMPNTSPKTPTPNTVSPTLPTSTAPRASTPRPSTTVGPAATPTARPTPAPSSIAPCLIHQSATPNKTTTTPAVTFLATILAATNPSATSPSSVPPPGATGSAPPSTGVTNPAVTRGTSTLLVPSNTPAPEGTTSPVPATHFTTSPSTPGASSALVPKSTTAPAAITATEMNLPHKPTPVPNTTVSTQKSGSSSTVKTTTFACKTGAPPALLGPSSTTSSSENTKKTPTGVPESPKPNPGGYINLQPEPGSGSRLSSCLVHILTIAVGLSLLQGLL</sequence>
<keyword evidence="4" id="KW-0130">Cell adhesion</keyword>
<evidence type="ECO:0000256" key="4">
    <source>
        <dbReference type="ARBA" id="ARBA00022889"/>
    </source>
</evidence>
<feature type="region of interest" description="Disordered" evidence="7">
    <location>
        <begin position="458"/>
        <end position="561"/>
    </location>
</feature>
<evidence type="ECO:0000256" key="7">
    <source>
        <dbReference type="SAM" id="MobiDB-lite"/>
    </source>
</evidence>
<gene>
    <name evidence="9" type="primary">LOC116495326</name>
</gene>
<keyword evidence="5" id="KW-0472">Membrane</keyword>
<dbReference type="PANTHER" id="PTHR23412:SF15">
    <property type="entry name" value="MESOTHELIN-LIKE PROTEIN"/>
    <property type="match status" value="1"/>
</dbReference>
<evidence type="ECO:0000313" key="8">
    <source>
        <dbReference type="Proteomes" id="UP000504639"/>
    </source>
</evidence>
<feature type="compositionally biased region" description="Low complexity" evidence="7">
    <location>
        <begin position="719"/>
        <end position="734"/>
    </location>
</feature>
<feature type="compositionally biased region" description="Low complexity" evidence="7">
    <location>
        <begin position="648"/>
        <end position="659"/>
    </location>
</feature>
<feature type="compositionally biased region" description="Polar residues" evidence="7">
    <location>
        <begin position="10"/>
        <end position="23"/>
    </location>
</feature>
<feature type="compositionally biased region" description="Low complexity" evidence="7">
    <location>
        <begin position="604"/>
        <end position="613"/>
    </location>
</feature>
<dbReference type="Pfam" id="PF06060">
    <property type="entry name" value="Mesothelin"/>
    <property type="match status" value="1"/>
</dbReference>
<dbReference type="Proteomes" id="UP000504639">
    <property type="component" value="Chromosome 15"/>
</dbReference>
<evidence type="ECO:0000256" key="1">
    <source>
        <dbReference type="ARBA" id="ARBA00004370"/>
    </source>
</evidence>
<dbReference type="PANTHER" id="PTHR23412">
    <property type="entry name" value="STEREOCILIN RELATED"/>
    <property type="match status" value="1"/>
</dbReference>
<feature type="region of interest" description="Disordered" evidence="7">
    <location>
        <begin position="152"/>
        <end position="176"/>
    </location>
</feature>
<feature type="compositionally biased region" description="Polar residues" evidence="7">
    <location>
        <begin position="614"/>
        <end position="642"/>
    </location>
</feature>
<organism evidence="8 9">
    <name type="scientific">Aythya fuligula</name>
    <name type="common">Tufted duck</name>
    <name type="synonym">Anas fuligula</name>
    <dbReference type="NCBI Taxonomy" id="219594"/>
    <lineage>
        <taxon>Eukaryota</taxon>
        <taxon>Metazoa</taxon>
        <taxon>Chordata</taxon>
        <taxon>Craniata</taxon>
        <taxon>Vertebrata</taxon>
        <taxon>Euteleostomi</taxon>
        <taxon>Archelosauria</taxon>
        <taxon>Archosauria</taxon>
        <taxon>Dinosauria</taxon>
        <taxon>Saurischia</taxon>
        <taxon>Theropoda</taxon>
        <taxon>Coelurosauria</taxon>
        <taxon>Aves</taxon>
        <taxon>Neognathae</taxon>
        <taxon>Galloanserae</taxon>
        <taxon>Anseriformes</taxon>
        <taxon>Anatidae</taxon>
        <taxon>Aythyinae</taxon>
        <taxon>Aythya</taxon>
    </lineage>
</organism>
<evidence type="ECO:0000256" key="3">
    <source>
        <dbReference type="ARBA" id="ARBA00022729"/>
    </source>
</evidence>
<name>A0A6J3DUL2_AYTFU</name>
<dbReference type="GO" id="GO:0016020">
    <property type="term" value="C:membrane"/>
    <property type="evidence" value="ECO:0007669"/>
    <property type="project" value="UniProtKB-SubCell"/>
</dbReference>